<feature type="chain" id="PRO_5031590360" description="Thiol:disulfide interchange protein" evidence="7">
    <location>
        <begin position="34"/>
        <end position="260"/>
    </location>
</feature>
<comment type="caution">
    <text evidence="10">The sequence shown here is derived from an EMBL/GenBank/DDBJ whole genome shotgun (WGS) entry which is preliminary data.</text>
</comment>
<dbReference type="PANTHER" id="PTHR35272">
    <property type="entry name" value="THIOL:DISULFIDE INTERCHANGE PROTEIN DSBC-RELATED"/>
    <property type="match status" value="1"/>
</dbReference>
<keyword evidence="4 7" id="KW-0574">Periplasm</keyword>
<dbReference type="InterPro" id="IPR033954">
    <property type="entry name" value="DiS-bond_Isoase_DsbC/G"/>
</dbReference>
<dbReference type="PANTHER" id="PTHR35272:SF3">
    <property type="entry name" value="THIOL:DISULFIDE INTERCHANGE PROTEIN DSBC"/>
    <property type="match status" value="1"/>
</dbReference>
<dbReference type="EMBL" id="JACHGB010000010">
    <property type="protein sequence ID" value="MBB5273917.1"/>
    <property type="molecule type" value="Genomic_DNA"/>
</dbReference>
<keyword evidence="5" id="KW-1015">Disulfide bond</keyword>
<proteinExistence type="inferred from homology"/>
<dbReference type="Gene3D" id="3.40.30.10">
    <property type="entry name" value="Glutaredoxin"/>
    <property type="match status" value="1"/>
</dbReference>
<protein>
    <recommendedName>
        <fullName evidence="7">Thiol:disulfide interchange protein</fullName>
    </recommendedName>
</protein>
<feature type="signal peptide" evidence="7">
    <location>
        <begin position="1"/>
        <end position="33"/>
    </location>
</feature>
<evidence type="ECO:0000256" key="7">
    <source>
        <dbReference type="RuleBase" id="RU364038"/>
    </source>
</evidence>
<dbReference type="SUPFAM" id="SSF52833">
    <property type="entry name" value="Thioredoxin-like"/>
    <property type="match status" value="1"/>
</dbReference>
<sequence>MSVSKRFLQPALRKAALALCVPLLLAAAAPAFAQTAASAADAPGAAPVRAGVEAWFKGRYKVDELRRTPIPGIWEVRIGKDLIYVDDKGQHAFVEGNLVDMRSNRNLTRERTDELLTIDFSTLPLGIAIKQVIGNGKRTMAVFEDPNCGYCRKMRQDMVGLKDVTIYTFVIPILSADSEVKAKKALCADDKGRAWSDMMLQGKVPGNAGSCETPLVKLKELAQKLGVSATPTTFFQNGRRLQGYVPAAQFERLLEENSKS</sequence>
<evidence type="ECO:0000256" key="6">
    <source>
        <dbReference type="ARBA" id="ARBA00023284"/>
    </source>
</evidence>
<accession>A0A7W8HKT2</accession>
<keyword evidence="6 7" id="KW-0676">Redox-active center</keyword>
<feature type="domain" description="Disulphide bond isomerase DsbC/G N-terminal" evidence="8">
    <location>
        <begin position="40"/>
        <end position="108"/>
    </location>
</feature>
<dbReference type="Pfam" id="PF13098">
    <property type="entry name" value="Thioredoxin_2"/>
    <property type="match status" value="1"/>
</dbReference>
<evidence type="ECO:0000256" key="4">
    <source>
        <dbReference type="ARBA" id="ARBA00022764"/>
    </source>
</evidence>
<dbReference type="InterPro" id="IPR009094">
    <property type="entry name" value="DiS-bond_isomerase_DsbC/G_N_sf"/>
</dbReference>
<dbReference type="GO" id="GO:0016853">
    <property type="term" value="F:isomerase activity"/>
    <property type="evidence" value="ECO:0007669"/>
    <property type="project" value="UniProtKB-KW"/>
</dbReference>
<organism evidence="10 11">
    <name type="scientific">Quisquiliibacterium transsilvanicum</name>
    <dbReference type="NCBI Taxonomy" id="1549638"/>
    <lineage>
        <taxon>Bacteria</taxon>
        <taxon>Pseudomonadati</taxon>
        <taxon>Pseudomonadota</taxon>
        <taxon>Betaproteobacteria</taxon>
        <taxon>Burkholderiales</taxon>
        <taxon>Burkholderiaceae</taxon>
        <taxon>Quisquiliibacterium</taxon>
    </lineage>
</organism>
<dbReference type="InterPro" id="IPR051470">
    <property type="entry name" value="Thiol:disulfide_interchange"/>
</dbReference>
<dbReference type="CDD" id="cd03020">
    <property type="entry name" value="DsbA_DsbC_DsbG"/>
    <property type="match status" value="1"/>
</dbReference>
<dbReference type="Proteomes" id="UP000532440">
    <property type="component" value="Unassembled WGS sequence"/>
</dbReference>
<dbReference type="InterPro" id="IPR012336">
    <property type="entry name" value="Thioredoxin-like_fold"/>
</dbReference>
<dbReference type="InterPro" id="IPR018950">
    <property type="entry name" value="DiS-bond_isomerase_DsbC/G_N"/>
</dbReference>
<dbReference type="SUPFAM" id="SSF54423">
    <property type="entry name" value="DsbC/DsbG N-terminal domain-like"/>
    <property type="match status" value="1"/>
</dbReference>
<name>A0A7W8HKT2_9BURK</name>
<dbReference type="RefSeq" id="WP_183970778.1">
    <property type="nucleotide sequence ID" value="NZ_BAABEW010000009.1"/>
</dbReference>
<evidence type="ECO:0000313" key="10">
    <source>
        <dbReference type="EMBL" id="MBB5273917.1"/>
    </source>
</evidence>
<dbReference type="GO" id="GO:0042597">
    <property type="term" value="C:periplasmic space"/>
    <property type="evidence" value="ECO:0007669"/>
    <property type="project" value="UniProtKB-SubCell"/>
</dbReference>
<evidence type="ECO:0000313" key="11">
    <source>
        <dbReference type="Proteomes" id="UP000532440"/>
    </source>
</evidence>
<feature type="domain" description="Thioredoxin-like fold" evidence="9">
    <location>
        <begin position="133"/>
        <end position="254"/>
    </location>
</feature>
<dbReference type="PROSITE" id="PS00194">
    <property type="entry name" value="THIOREDOXIN_1"/>
    <property type="match status" value="1"/>
</dbReference>
<comment type="function">
    <text evidence="7">Required for disulfide bond formation in some periplasmic proteins. Acts by transferring its disulfide bond to other proteins and is reduced in the process.</text>
</comment>
<comment type="subcellular location">
    <subcellularLocation>
        <location evidence="1 7">Periplasm</location>
    </subcellularLocation>
</comment>
<dbReference type="Pfam" id="PF10411">
    <property type="entry name" value="DsbC_N"/>
    <property type="match status" value="1"/>
</dbReference>
<evidence type="ECO:0000256" key="3">
    <source>
        <dbReference type="ARBA" id="ARBA00022729"/>
    </source>
</evidence>
<evidence type="ECO:0000256" key="1">
    <source>
        <dbReference type="ARBA" id="ARBA00004418"/>
    </source>
</evidence>
<reference evidence="10 11" key="1">
    <citation type="submission" date="2020-08" db="EMBL/GenBank/DDBJ databases">
        <title>Genomic Encyclopedia of Type Strains, Phase IV (KMG-IV): sequencing the most valuable type-strain genomes for metagenomic binning, comparative biology and taxonomic classification.</title>
        <authorList>
            <person name="Goeker M."/>
        </authorList>
    </citation>
    <scope>NUCLEOTIDE SEQUENCE [LARGE SCALE GENOMIC DNA]</scope>
    <source>
        <strain evidence="10 11">DSM 29781</strain>
    </source>
</reference>
<keyword evidence="11" id="KW-1185">Reference proteome</keyword>
<dbReference type="Gene3D" id="3.10.450.70">
    <property type="entry name" value="Disulphide bond isomerase, DsbC/G, N-terminal"/>
    <property type="match status" value="1"/>
</dbReference>
<evidence type="ECO:0000256" key="2">
    <source>
        <dbReference type="ARBA" id="ARBA00009813"/>
    </source>
</evidence>
<dbReference type="AlphaFoldDB" id="A0A7W8HKT2"/>
<evidence type="ECO:0000259" key="8">
    <source>
        <dbReference type="Pfam" id="PF10411"/>
    </source>
</evidence>
<keyword evidence="10" id="KW-0413">Isomerase</keyword>
<evidence type="ECO:0000256" key="5">
    <source>
        <dbReference type="ARBA" id="ARBA00023157"/>
    </source>
</evidence>
<dbReference type="InterPro" id="IPR017937">
    <property type="entry name" value="Thioredoxin_CS"/>
</dbReference>
<keyword evidence="3 7" id="KW-0732">Signal</keyword>
<gene>
    <name evidence="10" type="ORF">HNQ70_003950</name>
</gene>
<evidence type="ECO:0000259" key="9">
    <source>
        <dbReference type="Pfam" id="PF13098"/>
    </source>
</evidence>
<dbReference type="InterPro" id="IPR036249">
    <property type="entry name" value="Thioredoxin-like_sf"/>
</dbReference>
<comment type="similarity">
    <text evidence="2 7">Belongs to the thioredoxin family. DsbC subfamily.</text>
</comment>